<sequence>MSSTGAVEAETRTRESPEPSAEQLDRIFAILQNHRRRLVLEFLRDHDSTTQGDLARHVAAVENGIPESAVSSTQRKRVYVSLYQAHLPKLDDFGAISFDRDRGTVERTARTDELLQYLDRFEDEPQTMTLSENQFGLSTVVLLGSALFVVFVGEFGMVPADLSLGAAVLLSLVGMSAIVYDIRK</sequence>
<dbReference type="Proteomes" id="UP000253273">
    <property type="component" value="Chromosome"/>
</dbReference>
<organism evidence="4 5">
    <name type="scientific">Haloplanus rubicundus</name>
    <dbReference type="NCBI Taxonomy" id="1547898"/>
    <lineage>
        <taxon>Archaea</taxon>
        <taxon>Methanobacteriati</taxon>
        <taxon>Methanobacteriota</taxon>
        <taxon>Stenosarchaea group</taxon>
        <taxon>Halobacteria</taxon>
        <taxon>Halobacteriales</taxon>
        <taxon>Haloferacaceae</taxon>
        <taxon>Haloplanus</taxon>
    </lineage>
</organism>
<keyword evidence="2" id="KW-1133">Transmembrane helix</keyword>
<evidence type="ECO:0000256" key="1">
    <source>
        <dbReference type="SAM" id="MobiDB-lite"/>
    </source>
</evidence>
<dbReference type="Gene3D" id="1.10.10.10">
    <property type="entry name" value="Winged helix-like DNA-binding domain superfamily/Winged helix DNA-binding domain"/>
    <property type="match status" value="1"/>
</dbReference>
<keyword evidence="2" id="KW-0472">Membrane</keyword>
<dbReference type="Pfam" id="PF24035">
    <property type="entry name" value="DUF7344"/>
    <property type="match status" value="1"/>
</dbReference>
<reference evidence="4 5" key="1">
    <citation type="submission" date="2018-07" db="EMBL/GenBank/DDBJ databases">
        <title>Genome sequences of Haloplanus sp. CBA1113.</title>
        <authorList>
            <person name="Kim Y.B."/>
            <person name="Roh S.W."/>
        </authorList>
    </citation>
    <scope>NUCLEOTIDE SEQUENCE [LARGE SCALE GENOMIC DNA]</scope>
    <source>
        <strain evidence="4 5">CBA1113</strain>
    </source>
</reference>
<evidence type="ECO:0000259" key="3">
    <source>
        <dbReference type="Pfam" id="PF24035"/>
    </source>
</evidence>
<proteinExistence type="predicted"/>
<keyword evidence="5" id="KW-1185">Reference proteome</keyword>
<feature type="transmembrane region" description="Helical" evidence="2">
    <location>
        <begin position="135"/>
        <end position="156"/>
    </location>
</feature>
<accession>A0A345E6V4</accession>
<dbReference type="RefSeq" id="WP_114587047.1">
    <property type="nucleotide sequence ID" value="NZ_CP031150.1"/>
</dbReference>
<feature type="domain" description="DUF7344" evidence="3">
    <location>
        <begin position="28"/>
        <end position="106"/>
    </location>
</feature>
<dbReference type="GeneID" id="37285049"/>
<dbReference type="InterPro" id="IPR036388">
    <property type="entry name" value="WH-like_DNA-bd_sf"/>
</dbReference>
<feature type="transmembrane region" description="Helical" evidence="2">
    <location>
        <begin position="162"/>
        <end position="182"/>
    </location>
</feature>
<keyword evidence="2" id="KW-0812">Transmembrane</keyword>
<dbReference type="OrthoDB" id="331021at2157"/>
<dbReference type="AlphaFoldDB" id="A0A345E6V4"/>
<gene>
    <name evidence="4" type="ORF">DU500_16650</name>
</gene>
<evidence type="ECO:0000256" key="2">
    <source>
        <dbReference type="SAM" id="Phobius"/>
    </source>
</evidence>
<dbReference type="SUPFAM" id="SSF46785">
    <property type="entry name" value="Winged helix' DNA-binding domain"/>
    <property type="match status" value="1"/>
</dbReference>
<dbReference type="InterPro" id="IPR055768">
    <property type="entry name" value="DUF7344"/>
</dbReference>
<feature type="region of interest" description="Disordered" evidence="1">
    <location>
        <begin position="1"/>
        <end position="21"/>
    </location>
</feature>
<evidence type="ECO:0000313" key="5">
    <source>
        <dbReference type="Proteomes" id="UP000253273"/>
    </source>
</evidence>
<dbReference type="EMBL" id="CP031150">
    <property type="protein sequence ID" value="AXG07926.1"/>
    <property type="molecule type" value="Genomic_DNA"/>
</dbReference>
<evidence type="ECO:0000313" key="4">
    <source>
        <dbReference type="EMBL" id="AXG07926.1"/>
    </source>
</evidence>
<name>A0A345E6V4_9EURY</name>
<dbReference type="KEGG" id="haj:DU500_16650"/>
<protein>
    <recommendedName>
        <fullName evidence="3">DUF7344 domain-containing protein</fullName>
    </recommendedName>
</protein>
<dbReference type="InterPro" id="IPR036390">
    <property type="entry name" value="WH_DNA-bd_sf"/>
</dbReference>